<dbReference type="STRING" id="8469.M7AKZ2"/>
<accession>M7AKZ2</accession>
<dbReference type="AlphaFoldDB" id="M7AKZ2"/>
<keyword evidence="2" id="KW-1185">Reference proteome</keyword>
<proteinExistence type="predicted"/>
<reference evidence="2" key="1">
    <citation type="journal article" date="2013" name="Nat. Genet.">
        <title>The draft genomes of soft-shell turtle and green sea turtle yield insights into the development and evolution of the turtle-specific body plan.</title>
        <authorList>
            <person name="Wang Z."/>
            <person name="Pascual-Anaya J."/>
            <person name="Zadissa A."/>
            <person name="Li W."/>
            <person name="Niimura Y."/>
            <person name="Huang Z."/>
            <person name="Li C."/>
            <person name="White S."/>
            <person name="Xiong Z."/>
            <person name="Fang D."/>
            <person name="Wang B."/>
            <person name="Ming Y."/>
            <person name="Chen Y."/>
            <person name="Zheng Y."/>
            <person name="Kuraku S."/>
            <person name="Pignatelli M."/>
            <person name="Herrero J."/>
            <person name="Beal K."/>
            <person name="Nozawa M."/>
            <person name="Li Q."/>
            <person name="Wang J."/>
            <person name="Zhang H."/>
            <person name="Yu L."/>
            <person name="Shigenobu S."/>
            <person name="Wang J."/>
            <person name="Liu J."/>
            <person name="Flicek P."/>
            <person name="Searle S."/>
            <person name="Wang J."/>
            <person name="Kuratani S."/>
            <person name="Yin Y."/>
            <person name="Aken B."/>
            <person name="Zhang G."/>
            <person name="Irie N."/>
        </authorList>
    </citation>
    <scope>NUCLEOTIDE SEQUENCE [LARGE SCALE GENOMIC DNA]</scope>
</reference>
<protein>
    <submittedName>
        <fullName evidence="1">Rho GTPase-activating protein 7</fullName>
    </submittedName>
</protein>
<name>M7AKZ2_CHEMY</name>
<dbReference type="Proteomes" id="UP000031443">
    <property type="component" value="Unassembled WGS sequence"/>
</dbReference>
<organism evidence="1 2">
    <name type="scientific">Chelonia mydas</name>
    <name type="common">Green sea-turtle</name>
    <name type="synonym">Chelonia agassizi</name>
    <dbReference type="NCBI Taxonomy" id="8469"/>
    <lineage>
        <taxon>Eukaryota</taxon>
        <taxon>Metazoa</taxon>
        <taxon>Chordata</taxon>
        <taxon>Craniata</taxon>
        <taxon>Vertebrata</taxon>
        <taxon>Euteleostomi</taxon>
        <taxon>Archelosauria</taxon>
        <taxon>Testudinata</taxon>
        <taxon>Testudines</taxon>
        <taxon>Cryptodira</taxon>
        <taxon>Durocryptodira</taxon>
        <taxon>Americhelydia</taxon>
        <taxon>Chelonioidea</taxon>
        <taxon>Cheloniidae</taxon>
        <taxon>Chelonia</taxon>
    </lineage>
</organism>
<sequence>MSLAIRKRSWEEHVTQWMGLPFNSVEYNTACHHGLVADNFQASMEKDEVLNVDRKEKCASLPDCCHGGELIGFPAKLLSNISKEVDENDNHEDEEHFLSLEASTETLVHISDGDDDDVSNLGLDKVNHQFTIGRKLTDEEQSLGGAGSLTKMVAMIKTNRESNISETIGDIGEPDYDTVPSEEKEEEDICGSIGKSLELCNYKGLNEVIDAPRENLSSSLNVKEIMPEKQLLHTAVIAQQRRKCDAPKDGHEKADYNVVQGEFSPGLYTGSGRQPFSKADSSNYLMQSPLSSHIMSMEKGLDENGYTEPQVVPEKKCLTNISPVEGTQCLHLKDSLSTHESTDNQVKLRKRKDLLSDSSKACYKYLELQ</sequence>
<evidence type="ECO:0000313" key="1">
    <source>
        <dbReference type="EMBL" id="EMP25124.1"/>
    </source>
</evidence>
<evidence type="ECO:0000313" key="2">
    <source>
        <dbReference type="Proteomes" id="UP000031443"/>
    </source>
</evidence>
<dbReference type="EMBL" id="KB594214">
    <property type="protein sequence ID" value="EMP25124.1"/>
    <property type="molecule type" value="Genomic_DNA"/>
</dbReference>
<gene>
    <name evidence="1" type="ORF">UY3_17805</name>
</gene>